<dbReference type="SUPFAM" id="SSF46458">
    <property type="entry name" value="Globin-like"/>
    <property type="match status" value="1"/>
</dbReference>
<dbReference type="Gene3D" id="1.10.490.10">
    <property type="entry name" value="Globins"/>
    <property type="match status" value="1"/>
</dbReference>
<evidence type="ECO:0008006" key="4">
    <source>
        <dbReference type="Google" id="ProtNLM"/>
    </source>
</evidence>
<dbReference type="EMBL" id="CAJZBQ010000012">
    <property type="protein sequence ID" value="CAG9314799.1"/>
    <property type="molecule type" value="Genomic_DNA"/>
</dbReference>
<comment type="caution">
    <text evidence="2">The sequence shown here is derived from an EMBL/GenBank/DDBJ whole genome shotgun (WGS) entry which is preliminary data.</text>
</comment>
<dbReference type="InterPro" id="IPR009050">
    <property type="entry name" value="Globin-like_sf"/>
</dbReference>
<proteinExistence type="predicted"/>
<keyword evidence="3" id="KW-1185">Reference proteome</keyword>
<dbReference type="GO" id="GO:0019825">
    <property type="term" value="F:oxygen binding"/>
    <property type="evidence" value="ECO:0007669"/>
    <property type="project" value="InterPro"/>
</dbReference>
<dbReference type="Proteomes" id="UP001162131">
    <property type="component" value="Unassembled WGS sequence"/>
</dbReference>
<organism evidence="2 3">
    <name type="scientific">Blepharisma stoltei</name>
    <dbReference type="NCBI Taxonomy" id="1481888"/>
    <lineage>
        <taxon>Eukaryota</taxon>
        <taxon>Sar</taxon>
        <taxon>Alveolata</taxon>
        <taxon>Ciliophora</taxon>
        <taxon>Postciliodesmatophora</taxon>
        <taxon>Heterotrichea</taxon>
        <taxon>Heterotrichida</taxon>
        <taxon>Blepharismidae</taxon>
        <taxon>Blepharisma</taxon>
    </lineage>
</organism>
<dbReference type="InterPro" id="IPR012292">
    <property type="entry name" value="Globin/Proto"/>
</dbReference>
<reference evidence="2" key="1">
    <citation type="submission" date="2021-09" db="EMBL/GenBank/DDBJ databases">
        <authorList>
            <consortium name="AG Swart"/>
            <person name="Singh M."/>
            <person name="Singh A."/>
            <person name="Seah K."/>
            <person name="Emmerich C."/>
        </authorList>
    </citation>
    <scope>NUCLEOTIDE SEQUENCE</scope>
    <source>
        <strain evidence="2">ATCC30299</strain>
    </source>
</reference>
<dbReference type="AlphaFoldDB" id="A0AAU9J2D2"/>
<evidence type="ECO:0000313" key="3">
    <source>
        <dbReference type="Proteomes" id="UP001162131"/>
    </source>
</evidence>
<evidence type="ECO:0000256" key="1">
    <source>
        <dbReference type="SAM" id="MobiDB-lite"/>
    </source>
</evidence>
<accession>A0AAU9J2D2</accession>
<dbReference type="GO" id="GO:0020037">
    <property type="term" value="F:heme binding"/>
    <property type="evidence" value="ECO:0007669"/>
    <property type="project" value="InterPro"/>
</dbReference>
<name>A0AAU9J2D2_9CILI</name>
<protein>
    <recommendedName>
        <fullName evidence="4">Globin family profile domain-containing protein</fullName>
    </recommendedName>
</protein>
<evidence type="ECO:0000313" key="2">
    <source>
        <dbReference type="EMBL" id="CAG9314799.1"/>
    </source>
</evidence>
<gene>
    <name evidence="2" type="ORF">BSTOLATCC_MIC11794</name>
</gene>
<sequence length="663" mass="76062">MDIPRILEHLNDYHQNPNDENGIDAFSEEIKTLLAESTKILDSIGSDISWNTMISRINNLLPKSPNHQEIKFFSLLATHANSAKLNINIPTTLIRLKSEPSPLLIQTNKKNIVEIRECVEKEFFELESTSSSPGFPSFCFKNFAKEIVVAFSKETAAKLWNSSNDDALMQFFIQSQANPSAITRVLWKKGTKNKYFTIINRKAATKRLIHNASGTLTSKRKKLTTGFRYSLASLPSPSPTYPFKSKKSSKGENPFGSPYMSKNKSRRSDIFKTFSNDTKSATNFDNLIEKNMVIHGNKCKEYLVITNDTASCLASESFGKIEEIDEMVNEVAEFLTYHVFNRETKGLVLDFVKDINNKWFLLDCKEHLIDHSKHMEKSNKVHSPKYPLKLTDMDIPGMHRTDTGSMSELNHPMSARAKQVQRRKTVEKLTPIKKRKATVKMNDIYDRFNKINEKIDRLSSQKISHSSLTRSESIQNYLSNYNNFQPHLPDLTPTHASVAKFDKCPFGEQKHDESPVVLSTRKYFSEAVDNYEEMKMNVNIAKTKKINLFTKYGGEAFWSKFIVSLYNKVLGCDELNKYFKDSKIESFQMIVKGMFKMFHGNLNLELRGRLRAAHHAKGITVKEYNCYAEMFYLTLTEFKVDDEDIQGMMSQISMMKSLICKDA</sequence>
<feature type="region of interest" description="Disordered" evidence="1">
    <location>
        <begin position="238"/>
        <end position="263"/>
    </location>
</feature>